<name>A0A420ESW3_9ACTN</name>
<dbReference type="GO" id="GO:0000271">
    <property type="term" value="P:polysaccharide biosynthetic process"/>
    <property type="evidence" value="ECO:0007669"/>
    <property type="project" value="TreeGrafter"/>
</dbReference>
<dbReference type="EMBL" id="RAQQ01000034">
    <property type="protein sequence ID" value="RKF23761.1"/>
    <property type="molecule type" value="Genomic_DNA"/>
</dbReference>
<dbReference type="PANTHER" id="PTHR21047">
    <property type="entry name" value="DTDP-6-DEOXY-D-GLUCOSE-3,5 EPIMERASE"/>
    <property type="match status" value="1"/>
</dbReference>
<feature type="active site" description="Proton donor" evidence="2">
    <location>
        <position position="132"/>
    </location>
</feature>
<dbReference type="OrthoDB" id="9800680at2"/>
<dbReference type="InterPro" id="IPR011051">
    <property type="entry name" value="RmlC_Cupin_sf"/>
</dbReference>
<gene>
    <name evidence="4" type="ORF">D7I43_29850</name>
</gene>
<feature type="active site" description="Proton acceptor" evidence="2">
    <location>
        <position position="62"/>
    </location>
</feature>
<evidence type="ECO:0000313" key="4">
    <source>
        <dbReference type="EMBL" id="RKF23761.1"/>
    </source>
</evidence>
<organism evidence="4 5">
    <name type="scientific">Micromonospora globbae</name>
    <dbReference type="NCBI Taxonomy" id="1894969"/>
    <lineage>
        <taxon>Bacteria</taxon>
        <taxon>Bacillati</taxon>
        <taxon>Actinomycetota</taxon>
        <taxon>Actinomycetes</taxon>
        <taxon>Micromonosporales</taxon>
        <taxon>Micromonosporaceae</taxon>
        <taxon>Micromonospora</taxon>
    </lineage>
</organism>
<dbReference type="Gene3D" id="2.60.120.10">
    <property type="entry name" value="Jelly Rolls"/>
    <property type="match status" value="1"/>
</dbReference>
<sequence length="212" mass="22733">MKLRELGVEGAWEITPQQHGDPRGLFMEWYRFDHLAAAVGHPLRLAQGNLSVSAQGVVRGIHFADVPPGQAKYVTCVRGAVLDVIVDIRVGSPTFGRWEAVRLDDVDRRAVYLSEGLGHGFCALTDDATLTYLCSTTYNPTAEHAVHPLDPELAIDWPAETPQLSARDAAAPSLAEARKSGLLPDYETCQSFTASLRSGIASARAGGPASAP</sequence>
<dbReference type="CDD" id="cd00438">
    <property type="entry name" value="cupin_RmlC"/>
    <property type="match status" value="1"/>
</dbReference>
<feature type="site" description="Participates in a stacking interaction with the thymidine ring of dTDP-4-oxo-6-deoxyglucose" evidence="3">
    <location>
        <position position="138"/>
    </location>
</feature>
<proteinExistence type="inferred from homology"/>
<evidence type="ECO:0000313" key="5">
    <source>
        <dbReference type="Proteomes" id="UP000285744"/>
    </source>
</evidence>
<evidence type="ECO:0000256" key="3">
    <source>
        <dbReference type="PIRSR" id="PIRSR600888-3"/>
    </source>
</evidence>
<dbReference type="Proteomes" id="UP000285744">
    <property type="component" value="Unassembled WGS sequence"/>
</dbReference>
<dbReference type="GO" id="GO:0019305">
    <property type="term" value="P:dTDP-rhamnose biosynthetic process"/>
    <property type="evidence" value="ECO:0007669"/>
    <property type="project" value="TreeGrafter"/>
</dbReference>
<dbReference type="Pfam" id="PF00908">
    <property type="entry name" value="dTDP_sugar_isom"/>
    <property type="match status" value="1"/>
</dbReference>
<accession>A0A420ESW3</accession>
<dbReference type="PANTHER" id="PTHR21047:SF2">
    <property type="entry name" value="THYMIDINE DIPHOSPHO-4-KETO-RHAMNOSE 3,5-EPIMERASE"/>
    <property type="match status" value="1"/>
</dbReference>
<evidence type="ECO:0000256" key="2">
    <source>
        <dbReference type="PIRSR" id="PIRSR600888-1"/>
    </source>
</evidence>
<comment type="similarity">
    <text evidence="1">Belongs to the dTDP-4-dehydrorhamnose 3,5-epimerase family.</text>
</comment>
<protein>
    <submittedName>
        <fullName evidence="4">dTDP-4-keto-6-deoxy-D-glucose epimerase</fullName>
    </submittedName>
</protein>
<dbReference type="RefSeq" id="WP_120331918.1">
    <property type="nucleotide sequence ID" value="NZ_RAQQ01000034.1"/>
</dbReference>
<dbReference type="AlphaFoldDB" id="A0A420ESW3"/>
<dbReference type="InterPro" id="IPR000888">
    <property type="entry name" value="RmlC-like"/>
</dbReference>
<dbReference type="GO" id="GO:0005829">
    <property type="term" value="C:cytosol"/>
    <property type="evidence" value="ECO:0007669"/>
    <property type="project" value="TreeGrafter"/>
</dbReference>
<evidence type="ECO:0000256" key="1">
    <source>
        <dbReference type="ARBA" id="ARBA00010154"/>
    </source>
</evidence>
<comment type="caution">
    <text evidence="4">The sequence shown here is derived from an EMBL/GenBank/DDBJ whole genome shotgun (WGS) entry which is preliminary data.</text>
</comment>
<dbReference type="GO" id="GO:0008830">
    <property type="term" value="F:dTDP-4-dehydrorhamnose 3,5-epimerase activity"/>
    <property type="evidence" value="ECO:0007669"/>
    <property type="project" value="InterPro"/>
</dbReference>
<dbReference type="InterPro" id="IPR014710">
    <property type="entry name" value="RmlC-like_jellyroll"/>
</dbReference>
<reference evidence="4 5" key="1">
    <citation type="journal article" date="2018" name="Int. J. Syst. Evol. Microbiol.">
        <title>Micromonospora globbae sp. nov., an endophytic actinomycete isolated from roots of Globba winitii C. H. Wright.</title>
        <authorList>
            <person name="Kuncharoen N."/>
            <person name="Pittayakhajonwut P."/>
            <person name="Tanasupawat S."/>
        </authorList>
    </citation>
    <scope>NUCLEOTIDE SEQUENCE [LARGE SCALE GENOMIC DNA]</scope>
    <source>
        <strain evidence="4 5">WPS1-2</strain>
    </source>
</reference>
<dbReference type="SUPFAM" id="SSF51182">
    <property type="entry name" value="RmlC-like cupins"/>
    <property type="match status" value="1"/>
</dbReference>